<dbReference type="Proteomes" id="UP000000600">
    <property type="component" value="Unassembled WGS sequence"/>
</dbReference>
<dbReference type="InParanoid" id="A0D4N4"/>
<feature type="region of interest" description="Disordered" evidence="1">
    <location>
        <begin position="917"/>
        <end position="943"/>
    </location>
</feature>
<dbReference type="OMA" id="CKQSLIK"/>
<name>A0D4N4_PARTE</name>
<dbReference type="STRING" id="5888.A0D4N4"/>
<dbReference type="PANTHER" id="PTHR10997:SF9">
    <property type="entry name" value="IMPORTIN-9"/>
    <property type="match status" value="1"/>
</dbReference>
<dbReference type="eggNOG" id="ENOG502QZID">
    <property type="taxonomic scope" value="Eukaryota"/>
</dbReference>
<dbReference type="KEGG" id="ptm:GSPATT00013448001"/>
<accession>A0D4N4</accession>
<gene>
    <name evidence="2" type="ORF">GSPATT00013448001</name>
</gene>
<keyword evidence="3" id="KW-1185">Reference proteome</keyword>
<dbReference type="HOGENOM" id="CLU_294152_0_0_1"/>
<proteinExistence type="predicted"/>
<dbReference type="InterPro" id="IPR016024">
    <property type="entry name" value="ARM-type_fold"/>
</dbReference>
<dbReference type="PANTHER" id="PTHR10997">
    <property type="entry name" value="IMPORTIN-7, 8, 11"/>
    <property type="match status" value="1"/>
</dbReference>
<dbReference type="GO" id="GO:0006606">
    <property type="term" value="P:protein import into nucleus"/>
    <property type="evidence" value="ECO:0000318"/>
    <property type="project" value="GO_Central"/>
</dbReference>
<reference evidence="2 3" key="1">
    <citation type="journal article" date="2006" name="Nature">
        <title>Global trends of whole-genome duplications revealed by the ciliate Paramecium tetraurelia.</title>
        <authorList>
            <consortium name="Genoscope"/>
            <person name="Aury J.-M."/>
            <person name="Jaillon O."/>
            <person name="Duret L."/>
            <person name="Noel B."/>
            <person name="Jubin C."/>
            <person name="Porcel B.M."/>
            <person name="Segurens B."/>
            <person name="Daubin V."/>
            <person name="Anthouard V."/>
            <person name="Aiach N."/>
            <person name="Arnaiz O."/>
            <person name="Billaut A."/>
            <person name="Beisson J."/>
            <person name="Blanc I."/>
            <person name="Bouhouche K."/>
            <person name="Camara F."/>
            <person name="Duharcourt S."/>
            <person name="Guigo R."/>
            <person name="Gogendeau D."/>
            <person name="Katinka M."/>
            <person name="Keller A.-M."/>
            <person name="Kissmehl R."/>
            <person name="Klotz C."/>
            <person name="Koll F."/>
            <person name="Le Moue A."/>
            <person name="Lepere C."/>
            <person name="Malinsky S."/>
            <person name="Nowacki M."/>
            <person name="Nowak J.K."/>
            <person name="Plattner H."/>
            <person name="Poulain J."/>
            <person name="Ruiz F."/>
            <person name="Serrano V."/>
            <person name="Zagulski M."/>
            <person name="Dessen P."/>
            <person name="Betermier M."/>
            <person name="Weissenbach J."/>
            <person name="Scarpelli C."/>
            <person name="Schachter V."/>
            <person name="Sperling L."/>
            <person name="Meyer E."/>
            <person name="Cohen J."/>
            <person name="Wincker P."/>
        </authorList>
    </citation>
    <scope>NUCLEOTIDE SEQUENCE [LARGE SCALE GENOMIC DNA]</scope>
    <source>
        <strain evidence="2 3">Stock d4-2</strain>
    </source>
</reference>
<dbReference type="SUPFAM" id="SSF48371">
    <property type="entry name" value="ARM repeat"/>
    <property type="match status" value="1"/>
</dbReference>
<dbReference type="AlphaFoldDB" id="A0D4N4"/>
<dbReference type="EMBL" id="CT868296">
    <property type="protein sequence ID" value="CAK78001.1"/>
    <property type="molecule type" value="Genomic_DNA"/>
</dbReference>
<feature type="compositionally biased region" description="Acidic residues" evidence="1">
    <location>
        <begin position="926"/>
        <end position="943"/>
    </location>
</feature>
<evidence type="ECO:0000313" key="2">
    <source>
        <dbReference type="EMBL" id="CAK78001.1"/>
    </source>
</evidence>
<sequence length="1032" mass="119651">MATAIYEQLVTVFTNTDNKIRNETEKQLVTSLIDNIQNFEQIAKVAMQQDQSKICFDICVVQEQAASLLNSVVLKMLTNNIQLTIHHANSILAVLMSQYTPLKCKQSLIKCMSLIVRKDKSVKTEIENKMKEFLRQEQQWQIQIGILFFKILQDSLELQTYSSIVQTGYEWISEFFNQTGYVITKLTEQPKELSDDFITTIRLYTQVVTDLCEKVFDKNNSQKEQTQPIQNILFQLNSFSGVLIILLSYSPQIGKQIQNCSIINTGNDHFDNQLNEIKCQVFKIYFLTLQVLLNNRNKNEVKKGAFGPYLTTITQLLIYSLLAYTNSESITSIYNKPYLPNIMTYILKLLANLGSQTDQYQIFSDSKIALITDAIYPFLITSQKEYQQMKDQPEEFVNLALDTVDKQESDVPKTAAASLLETICDHIDGSTTLLANLAVIISQDSINIITNNPVQLKEQQVAFIQALQDKKLFKEYTAVDRIESSLVILTIMSYLIQKRFDIVLLMEQLLTDNLLFFQSIQEQIIKLRLSLFFGYYCDNLFKKDTQSQNMNAYLQIMIGFVQPTEPVVLYQSIDALKDIFEDDDLKGKTKDLVVILFPQLCNGLQYSTYERHFETITNLLKRYPNQFLQNDNLLVGLIQVLTQRVIMEQQKINSGDQQRHIYLNRCWNVLRSLVDQDEFSEILGKLEQHLAQLYSMLANCDKIDFDEDLVLFISGCISKLSVVTELQMQILPYFQNIIKKQQGRLCNLFETLNQYMHFGRNYFLNESQQSIYFQLAFQNLQNEDNYGDIELGEGALLIQLGIQELNDDLKSNILSQILFQTIQILQKKDINEHLKSRITGIILSSLYKIPEKTYEVLSEVFTAVYSCILETHYSPGYDIKLFIITMSSLIMKQPNLLTPNLLTIMVNNLIAQEKYEKDQKQKQNDYMDDELDDEDDSDFNDEEEITQAQQQTEQFLSSVVKLDEYSLFKQTLLCIKNQYPGAIDQLKTGLDQQTINKINEQLQFVRVETQDGEELRKFRQLNNCYRKKQFNN</sequence>
<evidence type="ECO:0008006" key="4">
    <source>
        <dbReference type="Google" id="ProtNLM"/>
    </source>
</evidence>
<evidence type="ECO:0000256" key="1">
    <source>
        <dbReference type="SAM" id="MobiDB-lite"/>
    </source>
</evidence>
<dbReference type="RefSeq" id="XP_001445398.1">
    <property type="nucleotide sequence ID" value="XM_001445361.1"/>
</dbReference>
<dbReference type="OrthoDB" id="311990at2759"/>
<evidence type="ECO:0000313" key="3">
    <source>
        <dbReference type="Proteomes" id="UP000000600"/>
    </source>
</evidence>
<dbReference type="GeneID" id="5031174"/>
<dbReference type="GO" id="GO:0005635">
    <property type="term" value="C:nuclear envelope"/>
    <property type="evidence" value="ECO:0000318"/>
    <property type="project" value="GO_Central"/>
</dbReference>
<dbReference type="GO" id="GO:0005829">
    <property type="term" value="C:cytosol"/>
    <property type="evidence" value="ECO:0000318"/>
    <property type="project" value="GO_Central"/>
</dbReference>
<protein>
    <recommendedName>
        <fullName evidence="4">Importin N-terminal domain-containing protein</fullName>
    </recommendedName>
</protein>
<organism evidence="2 3">
    <name type="scientific">Paramecium tetraurelia</name>
    <dbReference type="NCBI Taxonomy" id="5888"/>
    <lineage>
        <taxon>Eukaryota</taxon>
        <taxon>Sar</taxon>
        <taxon>Alveolata</taxon>
        <taxon>Ciliophora</taxon>
        <taxon>Intramacronucleata</taxon>
        <taxon>Oligohymenophorea</taxon>
        <taxon>Peniculida</taxon>
        <taxon>Parameciidae</taxon>
        <taxon>Paramecium</taxon>
    </lineage>
</organism>